<reference evidence="1 2" key="1">
    <citation type="submission" date="2021-08" db="EMBL/GenBank/DDBJ databases">
        <authorList>
            <person name="Peeters C."/>
        </authorList>
    </citation>
    <scope>NUCLEOTIDE SEQUENCE [LARGE SCALE GENOMIC DNA]</scope>
    <source>
        <strain evidence="1 2">LMG 21510</strain>
    </source>
</reference>
<dbReference type="InterPro" id="IPR053745">
    <property type="entry name" value="Viral_Tail_Comp_sf"/>
</dbReference>
<dbReference type="EMBL" id="CAJZAH010000011">
    <property type="protein sequence ID" value="CAG9184277.1"/>
    <property type="molecule type" value="Genomic_DNA"/>
</dbReference>
<evidence type="ECO:0000313" key="2">
    <source>
        <dbReference type="Proteomes" id="UP000721236"/>
    </source>
</evidence>
<dbReference type="InterPro" id="IPR021508">
    <property type="entry name" value="Gp17-like"/>
</dbReference>
<sequence length="117" mass="12619">MTIEETLFAVLGDMVGGRVFPDEAPANVPRPFVIYQQVGGDPFSFLEGAADVANGRFQIAVWSGDRGEAGALSRAIAKRLIDDPRTRATPVSGALSSREPLTGLYGLMQDFSIWFDV</sequence>
<comment type="caution">
    <text evidence="1">The sequence shown here is derived from an EMBL/GenBank/DDBJ whole genome shotgun (WGS) entry which is preliminary data.</text>
</comment>
<dbReference type="Proteomes" id="UP000721236">
    <property type="component" value="Unassembled WGS sequence"/>
</dbReference>
<proteinExistence type="predicted"/>
<evidence type="ECO:0008006" key="3">
    <source>
        <dbReference type="Google" id="ProtNLM"/>
    </source>
</evidence>
<keyword evidence="2" id="KW-1185">Reference proteome</keyword>
<evidence type="ECO:0000313" key="1">
    <source>
        <dbReference type="EMBL" id="CAG9184277.1"/>
    </source>
</evidence>
<dbReference type="RefSeq" id="WP_224044596.1">
    <property type="nucleotide sequence ID" value="NZ_CAJZAH010000011.1"/>
</dbReference>
<gene>
    <name evidence="1" type="ORF">LMG21510_05057</name>
</gene>
<protein>
    <recommendedName>
        <fullName evidence="3">DUF3168 domain-containing protein</fullName>
    </recommendedName>
</protein>
<dbReference type="Gene3D" id="3.30.2000.30">
    <property type="match status" value="1"/>
</dbReference>
<name>A0ABM8XV61_9BURK</name>
<accession>A0ABM8XV61</accession>
<dbReference type="Pfam" id="PF11367">
    <property type="entry name" value="Tail_completion_gp17"/>
    <property type="match status" value="1"/>
</dbReference>
<organism evidence="1 2">
    <name type="scientific">Cupriavidus respiraculi</name>
    <dbReference type="NCBI Taxonomy" id="195930"/>
    <lineage>
        <taxon>Bacteria</taxon>
        <taxon>Pseudomonadati</taxon>
        <taxon>Pseudomonadota</taxon>
        <taxon>Betaproteobacteria</taxon>
        <taxon>Burkholderiales</taxon>
        <taxon>Burkholderiaceae</taxon>
        <taxon>Cupriavidus</taxon>
    </lineage>
</organism>